<dbReference type="RefSeq" id="WP_285368319.1">
    <property type="nucleotide sequence ID" value="NZ_JASSQD010000002.1"/>
</dbReference>
<gene>
    <name evidence="1" type="ORF">QQF73_11615</name>
</gene>
<organism evidence="1 2">
    <name type="scientific">Marinobacter albus</name>
    <dbReference type="NCBI Taxonomy" id="3030833"/>
    <lineage>
        <taxon>Bacteria</taxon>
        <taxon>Pseudomonadati</taxon>
        <taxon>Pseudomonadota</taxon>
        <taxon>Gammaproteobacteria</taxon>
        <taxon>Pseudomonadales</taxon>
        <taxon>Marinobacteraceae</taxon>
        <taxon>Marinobacter</taxon>
    </lineage>
</organism>
<keyword evidence="2" id="KW-1185">Reference proteome</keyword>
<accession>A0ABT7HD10</accession>
<protein>
    <recommendedName>
        <fullName evidence="3">HEPN domain-containing protein</fullName>
    </recommendedName>
</protein>
<reference evidence="1 2" key="1">
    <citation type="submission" date="2023-05" db="EMBL/GenBank/DDBJ databases">
        <title>Marinobacter albus sp. nov., a marine bacterium isolated from sand in a coastal intertidal zone of huludao.</title>
        <authorList>
            <person name="Deng T."/>
        </authorList>
    </citation>
    <scope>NUCLEOTIDE SEQUENCE [LARGE SCALE GENOMIC DNA]</scope>
    <source>
        <strain evidence="1 2">M216</strain>
    </source>
</reference>
<proteinExistence type="predicted"/>
<name>A0ABT7HD10_9GAMM</name>
<comment type="caution">
    <text evidence="1">The sequence shown here is derived from an EMBL/GenBank/DDBJ whole genome shotgun (WGS) entry which is preliminary data.</text>
</comment>
<dbReference type="Proteomes" id="UP001223547">
    <property type="component" value="Unassembled WGS sequence"/>
</dbReference>
<evidence type="ECO:0000313" key="1">
    <source>
        <dbReference type="EMBL" id="MDK9558269.1"/>
    </source>
</evidence>
<evidence type="ECO:0008006" key="3">
    <source>
        <dbReference type="Google" id="ProtNLM"/>
    </source>
</evidence>
<dbReference type="EMBL" id="JASSQD010000002">
    <property type="protein sequence ID" value="MDK9558269.1"/>
    <property type="molecule type" value="Genomic_DNA"/>
</dbReference>
<sequence>MRHDPARTTPVGLSKYAKEFLDCALAADETIGERPGYEIIAPVPVMYLIGHAIELSLKAFLSSKNISLSDLASKRYGHDLVKCYDKACELGLRDLVAFESGEVEGMRVLNKLYCTKQLNYIVTGEKIFPVFGPIQSFAERLLGVVGPEVGFQG</sequence>
<evidence type="ECO:0000313" key="2">
    <source>
        <dbReference type="Proteomes" id="UP001223547"/>
    </source>
</evidence>